<dbReference type="InterPro" id="IPR002372">
    <property type="entry name" value="PQQ_rpt_dom"/>
</dbReference>
<feature type="domain" description="Pyrrolo-quinoline quinone repeat" evidence="1">
    <location>
        <begin position="103"/>
        <end position="278"/>
    </location>
</feature>
<evidence type="ECO:0000259" key="1">
    <source>
        <dbReference type="Pfam" id="PF13360"/>
    </source>
</evidence>
<dbReference type="InterPro" id="IPR018391">
    <property type="entry name" value="PQQ_b-propeller_rpt"/>
</dbReference>
<dbReference type="PANTHER" id="PTHR34512">
    <property type="entry name" value="CELL SURFACE PROTEIN"/>
    <property type="match status" value="1"/>
</dbReference>
<name>A0AAP2GFW2_9BACT</name>
<dbReference type="InterPro" id="IPR011047">
    <property type="entry name" value="Quinoprotein_ADH-like_sf"/>
</dbReference>
<evidence type="ECO:0000313" key="3">
    <source>
        <dbReference type="Proteomes" id="UP001319180"/>
    </source>
</evidence>
<organism evidence="2 3">
    <name type="scientific">Dawidia soli</name>
    <dbReference type="NCBI Taxonomy" id="2782352"/>
    <lineage>
        <taxon>Bacteria</taxon>
        <taxon>Pseudomonadati</taxon>
        <taxon>Bacteroidota</taxon>
        <taxon>Cytophagia</taxon>
        <taxon>Cytophagales</taxon>
        <taxon>Chryseotaleaceae</taxon>
        <taxon>Dawidia</taxon>
    </lineage>
</organism>
<gene>
    <name evidence="2" type="ORF">KK078_02930</name>
</gene>
<comment type="caution">
    <text evidence="2">The sequence shown here is derived from an EMBL/GenBank/DDBJ whole genome shotgun (WGS) entry which is preliminary data.</text>
</comment>
<dbReference type="Pfam" id="PF13360">
    <property type="entry name" value="PQQ_2"/>
    <property type="match status" value="1"/>
</dbReference>
<sequence>MLRTIGMLFLIAVFGNCQKNVPLDITYKKGDFWVSDFRNNSFPGKAFSDDKIYCSGLRTDSSNLFYCLNLATGKVDWVKPVTSWAAQPPVIARDFIYYCGYLGDIYKLDKHGNEIWKTQLNGSYGGHRIDPINNDLLVDAVMEGYARISFATGAQSIQIGSTQVQAPVPVLSHDTAYQLVNDSLFCRKSTTGAGIWKIQCDARGDEVFLIKGSVYYYDNMSYLHALHARTGAQRWRSDTAFPRQEVNPHVELEQGKLLCFFSNLDDARIINIETGKQERTLTYQELQGYLKPLKQYVLSDGRHDYRVTVKNAFGGGQGSFRDTFDVFVEERN</sequence>
<dbReference type="AlphaFoldDB" id="A0AAP2GFW2"/>
<dbReference type="RefSeq" id="WP_254088741.1">
    <property type="nucleotide sequence ID" value="NZ_JAHESC010000003.1"/>
</dbReference>
<reference evidence="2 3" key="1">
    <citation type="submission" date="2021-05" db="EMBL/GenBank/DDBJ databases">
        <title>A Polyphasic approach of four new species of the genus Ohtaekwangia: Ohtaekwangia histidinii sp. nov., Ohtaekwangia cretensis sp. nov., Ohtaekwangia indiensis sp. nov., Ohtaekwangia reichenbachii sp. nov. from diverse environment.</title>
        <authorList>
            <person name="Octaviana S."/>
        </authorList>
    </citation>
    <scope>NUCLEOTIDE SEQUENCE [LARGE SCALE GENOMIC DNA]</scope>
    <source>
        <strain evidence="2 3">PWU37</strain>
    </source>
</reference>
<dbReference type="SMART" id="SM00564">
    <property type="entry name" value="PQQ"/>
    <property type="match status" value="3"/>
</dbReference>
<keyword evidence="3" id="KW-1185">Reference proteome</keyword>
<dbReference type="InterPro" id="IPR015943">
    <property type="entry name" value="WD40/YVTN_repeat-like_dom_sf"/>
</dbReference>
<evidence type="ECO:0000313" key="2">
    <source>
        <dbReference type="EMBL" id="MBT1685491.1"/>
    </source>
</evidence>
<dbReference type="SUPFAM" id="SSF50998">
    <property type="entry name" value="Quinoprotein alcohol dehydrogenase-like"/>
    <property type="match status" value="1"/>
</dbReference>
<dbReference type="EMBL" id="JAHESC010000003">
    <property type="protein sequence ID" value="MBT1685491.1"/>
    <property type="molecule type" value="Genomic_DNA"/>
</dbReference>
<proteinExistence type="predicted"/>
<dbReference type="PANTHER" id="PTHR34512:SF30">
    <property type="entry name" value="OUTER MEMBRANE PROTEIN ASSEMBLY FACTOR BAMB"/>
    <property type="match status" value="1"/>
</dbReference>
<dbReference type="Gene3D" id="2.130.10.10">
    <property type="entry name" value="YVTN repeat-like/Quinoprotein amine dehydrogenase"/>
    <property type="match status" value="1"/>
</dbReference>
<dbReference type="Proteomes" id="UP001319180">
    <property type="component" value="Unassembled WGS sequence"/>
</dbReference>
<protein>
    <submittedName>
        <fullName evidence="2">PQQ-binding-like beta-propeller repeat protein</fullName>
    </submittedName>
</protein>
<accession>A0AAP2GFW2</accession>